<dbReference type="RefSeq" id="WP_081971753.1">
    <property type="nucleotide sequence ID" value="NZ_CP073767.1"/>
</dbReference>
<dbReference type="Pfam" id="PF01494">
    <property type="entry name" value="FAD_binding_3"/>
    <property type="match status" value="1"/>
</dbReference>
<dbReference type="OrthoDB" id="3647401at2"/>
<keyword evidence="3" id="KW-0274">FAD</keyword>
<sequence>MLDYSGDWPVVVVGAGAAGLTAAVALARQGVRVLVVDRRPAPSDQPRATVVSIRSMEILRGWGLAEATLDGGDRDVEWVMWAAPSLAQVAEGYAIPVGYPSRAQAAVLSPVEPACVPQDHLEHVLEEHLRSLPSATVLRGVTASVLAPDTVDLGAAGVVRARYLIGADGVHGGTRAALGIAADGAAGLMAGASVSFRAPLWDLVGAHRHGIYWPTDAGGILLPCGGGRWRYAVGWDPEGETAADYPPERIMAMLGRAVGVPGFAPEPDGFASFTSSVRLAERFRVGDAFLIGDAAHVVTPRGGTGLNTALHDGFDLGWKLAWVLHGWADPDLLDTYESERRPVAVHNMNRSADPNGSYRAADEELHADLGGRIRHAWLPGPGQRRSTVDLLGPGLTLLTAPGFADVLPQNSTPPLTVHALDQLTARALAVPPAGALLLRPDGLPYRSGRLSELAASGVNRSG</sequence>
<feature type="domain" description="FAD-binding" evidence="4">
    <location>
        <begin position="8"/>
        <end position="350"/>
    </location>
</feature>
<dbReference type="Gene3D" id="3.50.50.60">
    <property type="entry name" value="FAD/NAD(P)-binding domain"/>
    <property type="match status" value="1"/>
</dbReference>
<dbReference type="SUPFAM" id="SSF51905">
    <property type="entry name" value="FAD/NAD(P)-binding domain"/>
    <property type="match status" value="1"/>
</dbReference>
<dbReference type="PANTHER" id="PTHR43004">
    <property type="entry name" value="TRK SYSTEM POTASSIUM UPTAKE PROTEIN"/>
    <property type="match status" value="1"/>
</dbReference>
<dbReference type="InterPro" id="IPR050641">
    <property type="entry name" value="RIFMO-like"/>
</dbReference>
<gene>
    <name evidence="5" type="ORF">Daura_20640</name>
</gene>
<dbReference type="Gene3D" id="3.40.30.120">
    <property type="match status" value="1"/>
</dbReference>
<dbReference type="AlphaFoldDB" id="A0A9Q9MGJ9"/>
<reference evidence="5" key="1">
    <citation type="submission" date="2021-04" db="EMBL/GenBank/DDBJ databases">
        <title>Dactylosporangium aurantiacum NRRL B-8018 full assembly.</title>
        <authorList>
            <person name="Hartkoorn R.C."/>
            <person name="Beaudoing E."/>
            <person name="Hot D."/>
        </authorList>
    </citation>
    <scope>NUCLEOTIDE SEQUENCE</scope>
    <source>
        <strain evidence="5">NRRL B-8018</strain>
    </source>
</reference>
<dbReference type="KEGG" id="daur:Daura_20640"/>
<name>A0A9Q9MGJ9_9ACTN</name>
<evidence type="ECO:0000256" key="3">
    <source>
        <dbReference type="ARBA" id="ARBA00022827"/>
    </source>
</evidence>
<comment type="cofactor">
    <cofactor evidence="1">
        <name>FAD</name>
        <dbReference type="ChEBI" id="CHEBI:57692"/>
    </cofactor>
</comment>
<accession>A0A9Q9MGJ9</accession>
<evidence type="ECO:0000256" key="2">
    <source>
        <dbReference type="ARBA" id="ARBA00022630"/>
    </source>
</evidence>
<evidence type="ECO:0000313" key="6">
    <source>
        <dbReference type="Proteomes" id="UP001058003"/>
    </source>
</evidence>
<dbReference type="Gene3D" id="3.30.9.10">
    <property type="entry name" value="D-Amino Acid Oxidase, subunit A, domain 2"/>
    <property type="match status" value="1"/>
</dbReference>
<dbReference type="EMBL" id="CP073767">
    <property type="protein sequence ID" value="UWZ58373.1"/>
    <property type="molecule type" value="Genomic_DNA"/>
</dbReference>
<keyword evidence="2" id="KW-0285">Flavoprotein</keyword>
<dbReference type="InterPro" id="IPR036188">
    <property type="entry name" value="FAD/NAD-bd_sf"/>
</dbReference>
<organism evidence="5 6">
    <name type="scientific">Dactylosporangium aurantiacum</name>
    <dbReference type="NCBI Taxonomy" id="35754"/>
    <lineage>
        <taxon>Bacteria</taxon>
        <taxon>Bacillati</taxon>
        <taxon>Actinomycetota</taxon>
        <taxon>Actinomycetes</taxon>
        <taxon>Micromonosporales</taxon>
        <taxon>Micromonosporaceae</taxon>
        <taxon>Dactylosporangium</taxon>
    </lineage>
</organism>
<dbReference type="InterPro" id="IPR002938">
    <property type="entry name" value="FAD-bd"/>
</dbReference>
<dbReference type="GO" id="GO:0071949">
    <property type="term" value="F:FAD binding"/>
    <property type="evidence" value="ECO:0007669"/>
    <property type="project" value="InterPro"/>
</dbReference>
<dbReference type="Proteomes" id="UP001058003">
    <property type="component" value="Chromosome"/>
</dbReference>
<keyword evidence="6" id="KW-1185">Reference proteome</keyword>
<proteinExistence type="predicted"/>
<evidence type="ECO:0000313" key="5">
    <source>
        <dbReference type="EMBL" id="UWZ58373.1"/>
    </source>
</evidence>
<evidence type="ECO:0000259" key="4">
    <source>
        <dbReference type="Pfam" id="PF01494"/>
    </source>
</evidence>
<protein>
    <submittedName>
        <fullName evidence="5">FAD-dependent oxidoreductase</fullName>
    </submittedName>
</protein>
<dbReference type="GO" id="GO:0016709">
    <property type="term" value="F:oxidoreductase activity, acting on paired donors, with incorporation or reduction of molecular oxygen, NAD(P)H as one donor, and incorporation of one atom of oxygen"/>
    <property type="evidence" value="ECO:0007669"/>
    <property type="project" value="UniProtKB-ARBA"/>
</dbReference>
<dbReference type="PANTHER" id="PTHR43004:SF19">
    <property type="entry name" value="BINDING MONOOXYGENASE, PUTATIVE (JCVI)-RELATED"/>
    <property type="match status" value="1"/>
</dbReference>
<evidence type="ECO:0000256" key="1">
    <source>
        <dbReference type="ARBA" id="ARBA00001974"/>
    </source>
</evidence>
<dbReference type="PRINTS" id="PR00420">
    <property type="entry name" value="RNGMNOXGNASE"/>
</dbReference>